<protein>
    <submittedName>
        <fullName evidence="9">Putative Zn-dependent protease</fullName>
    </submittedName>
</protein>
<accession>A0A7W6GQM3</accession>
<dbReference type="Gene3D" id="3.30.2010.10">
    <property type="entry name" value="Metalloproteases ('zincins'), catalytic domain"/>
    <property type="match status" value="1"/>
</dbReference>
<dbReference type="GO" id="GO:0046872">
    <property type="term" value="F:metal ion binding"/>
    <property type="evidence" value="ECO:0007669"/>
    <property type="project" value="UniProtKB-KW"/>
</dbReference>
<comment type="caution">
    <text evidence="9">The sequence shown here is derived from an EMBL/GenBank/DDBJ whole genome shotgun (WGS) entry which is preliminary data.</text>
</comment>
<dbReference type="EMBL" id="JACIEJ010000001">
    <property type="protein sequence ID" value="MBB3984020.1"/>
    <property type="molecule type" value="Genomic_DNA"/>
</dbReference>
<dbReference type="AlphaFoldDB" id="A0A7W6GQM3"/>
<dbReference type="InterPro" id="IPR001915">
    <property type="entry name" value="Peptidase_M48"/>
</dbReference>
<evidence type="ECO:0000256" key="5">
    <source>
        <dbReference type="ARBA" id="ARBA00023049"/>
    </source>
</evidence>
<keyword evidence="2" id="KW-0479">Metal-binding</keyword>
<proteinExistence type="inferred from homology"/>
<reference evidence="9 10" key="1">
    <citation type="submission" date="2020-08" db="EMBL/GenBank/DDBJ databases">
        <title>Genomic Encyclopedia of Type Strains, Phase IV (KMG-IV): sequencing the most valuable type-strain genomes for metagenomic binning, comparative biology and taxonomic classification.</title>
        <authorList>
            <person name="Goeker M."/>
        </authorList>
    </citation>
    <scope>NUCLEOTIDE SEQUENCE [LARGE SCALE GENOMIC DNA]</scope>
    <source>
        <strain evidence="9 10">DSM 102235</strain>
    </source>
</reference>
<dbReference type="GO" id="GO:0016020">
    <property type="term" value="C:membrane"/>
    <property type="evidence" value="ECO:0007669"/>
    <property type="project" value="TreeGrafter"/>
</dbReference>
<evidence type="ECO:0000259" key="8">
    <source>
        <dbReference type="Pfam" id="PF01435"/>
    </source>
</evidence>
<feature type="signal peptide" evidence="7">
    <location>
        <begin position="1"/>
        <end position="20"/>
    </location>
</feature>
<evidence type="ECO:0000256" key="7">
    <source>
        <dbReference type="SAM" id="SignalP"/>
    </source>
</evidence>
<dbReference type="PANTHER" id="PTHR22726:SF1">
    <property type="entry name" value="METALLOENDOPEPTIDASE OMA1, MITOCHONDRIAL"/>
    <property type="match status" value="1"/>
</dbReference>
<feature type="chain" id="PRO_5030557183" evidence="7">
    <location>
        <begin position="21"/>
        <end position="242"/>
    </location>
</feature>
<dbReference type="CDD" id="cd07324">
    <property type="entry name" value="M48C_Oma1-like"/>
    <property type="match status" value="1"/>
</dbReference>
<dbReference type="PROSITE" id="PS51257">
    <property type="entry name" value="PROKAR_LIPOPROTEIN"/>
    <property type="match status" value="1"/>
</dbReference>
<evidence type="ECO:0000256" key="6">
    <source>
        <dbReference type="RuleBase" id="RU003983"/>
    </source>
</evidence>
<dbReference type="GO" id="GO:0051603">
    <property type="term" value="P:proteolysis involved in protein catabolic process"/>
    <property type="evidence" value="ECO:0007669"/>
    <property type="project" value="TreeGrafter"/>
</dbReference>
<keyword evidence="5 6" id="KW-0482">Metalloprotease</keyword>
<gene>
    <name evidence="9" type="ORF">GGQ68_000331</name>
</gene>
<evidence type="ECO:0000256" key="3">
    <source>
        <dbReference type="ARBA" id="ARBA00022801"/>
    </source>
</evidence>
<keyword evidence="7" id="KW-0732">Signal</keyword>
<evidence type="ECO:0000256" key="4">
    <source>
        <dbReference type="ARBA" id="ARBA00022833"/>
    </source>
</evidence>
<dbReference type="PANTHER" id="PTHR22726">
    <property type="entry name" value="METALLOENDOPEPTIDASE OMA1"/>
    <property type="match status" value="1"/>
</dbReference>
<dbReference type="GO" id="GO:0004222">
    <property type="term" value="F:metalloendopeptidase activity"/>
    <property type="evidence" value="ECO:0007669"/>
    <property type="project" value="InterPro"/>
</dbReference>
<feature type="domain" description="Peptidase M48" evidence="8">
    <location>
        <begin position="55"/>
        <end position="236"/>
    </location>
</feature>
<sequence length="242" mass="25933">MRFSPLRLLAALSLSAMTLAGCAVPSANMPVPSPMSSDASPAQLRANDAARQFVQVVETVEPVAEQLCRSQTRGVNCDFQIVVDDRLNQPPNAFQTVDSFGRPILAFNLGLINSVRNADELAFVMGHEAAHHIESHLTKTRETATLGAVIFAGTAAVMGADVEVIRNAEQVGAAVGARTYSKDFELEADQLGTIIAHRAGYDPVRGAAFFSRIPDPGNRFLGSHPPNAARMEIVRRTAAKLQ</sequence>
<evidence type="ECO:0000256" key="1">
    <source>
        <dbReference type="ARBA" id="ARBA00022670"/>
    </source>
</evidence>
<dbReference type="InterPro" id="IPR051156">
    <property type="entry name" value="Mito/Outer_Membr_Metalloprot"/>
</dbReference>
<organism evidence="9 10">
    <name type="scientific">Sagittula marina</name>
    <dbReference type="NCBI Taxonomy" id="943940"/>
    <lineage>
        <taxon>Bacteria</taxon>
        <taxon>Pseudomonadati</taxon>
        <taxon>Pseudomonadota</taxon>
        <taxon>Alphaproteobacteria</taxon>
        <taxon>Rhodobacterales</taxon>
        <taxon>Roseobacteraceae</taxon>
        <taxon>Sagittula</taxon>
    </lineage>
</organism>
<comment type="cofactor">
    <cofactor evidence="6">
        <name>Zn(2+)</name>
        <dbReference type="ChEBI" id="CHEBI:29105"/>
    </cofactor>
    <text evidence="6">Binds 1 zinc ion per subunit.</text>
</comment>
<dbReference type="Pfam" id="PF01435">
    <property type="entry name" value="Peptidase_M48"/>
    <property type="match status" value="1"/>
</dbReference>
<keyword evidence="3 6" id="KW-0378">Hydrolase</keyword>
<dbReference type="Proteomes" id="UP000541426">
    <property type="component" value="Unassembled WGS sequence"/>
</dbReference>
<keyword evidence="1 6" id="KW-0645">Protease</keyword>
<dbReference type="RefSeq" id="WP_183962646.1">
    <property type="nucleotide sequence ID" value="NZ_BAABBZ010000012.1"/>
</dbReference>
<name>A0A7W6GQM3_9RHOB</name>
<evidence type="ECO:0000313" key="10">
    <source>
        <dbReference type="Proteomes" id="UP000541426"/>
    </source>
</evidence>
<keyword evidence="4 6" id="KW-0862">Zinc</keyword>
<evidence type="ECO:0000256" key="2">
    <source>
        <dbReference type="ARBA" id="ARBA00022723"/>
    </source>
</evidence>
<keyword evidence="10" id="KW-1185">Reference proteome</keyword>
<comment type="similarity">
    <text evidence="6">Belongs to the peptidase M48 family.</text>
</comment>
<evidence type="ECO:0000313" key="9">
    <source>
        <dbReference type="EMBL" id="MBB3984020.1"/>
    </source>
</evidence>